<organism evidence="3 4">
    <name type="scientific">Roseicella aquatilis</name>
    <dbReference type="NCBI Taxonomy" id="2527868"/>
    <lineage>
        <taxon>Bacteria</taxon>
        <taxon>Pseudomonadati</taxon>
        <taxon>Pseudomonadota</taxon>
        <taxon>Alphaproteobacteria</taxon>
        <taxon>Acetobacterales</taxon>
        <taxon>Roseomonadaceae</taxon>
        <taxon>Roseicella</taxon>
    </lineage>
</organism>
<evidence type="ECO:0000256" key="1">
    <source>
        <dbReference type="ARBA" id="ARBA00022741"/>
    </source>
</evidence>
<gene>
    <name evidence="3" type="ORF">EXY23_24610</name>
</gene>
<dbReference type="InterPro" id="IPR043129">
    <property type="entry name" value="ATPase_NBD"/>
</dbReference>
<protein>
    <submittedName>
        <fullName evidence="3">Hsp70 family protein</fullName>
    </submittedName>
</protein>
<keyword evidence="2" id="KW-0067">ATP-binding</keyword>
<dbReference type="PRINTS" id="PR00301">
    <property type="entry name" value="HEATSHOCK70"/>
</dbReference>
<keyword evidence="1" id="KW-0547">Nucleotide-binding</keyword>
<dbReference type="RefSeq" id="WP_132296306.1">
    <property type="nucleotide sequence ID" value="NZ_SKBM01000038.1"/>
</dbReference>
<proteinExistence type="predicted"/>
<keyword evidence="4" id="KW-1185">Reference proteome</keyword>
<evidence type="ECO:0000256" key="2">
    <source>
        <dbReference type="ARBA" id="ARBA00022840"/>
    </source>
</evidence>
<name>A0A4R4D5P1_9PROT</name>
<dbReference type="PANTHER" id="PTHR42749:SF1">
    <property type="entry name" value="CELL SHAPE-DETERMINING PROTEIN MREB"/>
    <property type="match status" value="1"/>
</dbReference>
<dbReference type="GO" id="GO:0140662">
    <property type="term" value="F:ATP-dependent protein folding chaperone"/>
    <property type="evidence" value="ECO:0007669"/>
    <property type="project" value="InterPro"/>
</dbReference>
<sequence length="414" mass="44326">MRPAIGIDFGTTNSVVAARRPDGRVVALDPAAGAVFRSVLCLWQEARGVTRHAAGPAAIEAYLEDPLASRLIMSMKSYLAQRSFRETRIHGRGWTLEALVAAFLRDLLGPFAAELQGARIMVGRPVRFAGETADDAYGEERLRAAFAEAGLPEVEVALEPAAAGHRFASSLDHPATVLVGDFGGGTSDISVMRFEPGPPRRVVPLGHAGVGIAGDALDYRIIDQVVSPRLGKGDDYRVWGKPMPIPVGWYLSFARWHQLSLMRAPKVLADIAEVMRTAEHPEKLRHLVMLVEEEAGYALYRAVSGAKAALSRAETAVLDFRHEDFVVQAEIARADFEAWIAPDLARMGAAVDAALADAGLAPGAVDRVFLTGGTSLVPAVRRLFETRFGAERIAGGGEFVSVAEGLALMGGERG</sequence>
<accession>A0A4R4D5P1</accession>
<dbReference type="InterPro" id="IPR042054">
    <property type="entry name" value="YegD-like"/>
</dbReference>
<dbReference type="SUPFAM" id="SSF53067">
    <property type="entry name" value="Actin-like ATPase domain"/>
    <property type="match status" value="2"/>
</dbReference>
<dbReference type="CDD" id="cd10231">
    <property type="entry name" value="ASKHA_NBD_HSP70_YegD-like"/>
    <property type="match status" value="1"/>
</dbReference>
<dbReference type="Gene3D" id="3.30.420.40">
    <property type="match status" value="3"/>
</dbReference>
<dbReference type="Pfam" id="PF00012">
    <property type="entry name" value="HSP70"/>
    <property type="match status" value="1"/>
</dbReference>
<dbReference type="OrthoDB" id="9807934at2"/>
<evidence type="ECO:0000313" key="4">
    <source>
        <dbReference type="Proteomes" id="UP000295023"/>
    </source>
</evidence>
<dbReference type="PANTHER" id="PTHR42749">
    <property type="entry name" value="CELL SHAPE-DETERMINING PROTEIN MREB"/>
    <property type="match status" value="1"/>
</dbReference>
<dbReference type="InterPro" id="IPR013126">
    <property type="entry name" value="Hsp_70_fam"/>
</dbReference>
<dbReference type="EMBL" id="SKBM01000038">
    <property type="protein sequence ID" value="TCZ53623.1"/>
    <property type="molecule type" value="Genomic_DNA"/>
</dbReference>
<dbReference type="AlphaFoldDB" id="A0A4R4D5P1"/>
<evidence type="ECO:0000313" key="3">
    <source>
        <dbReference type="EMBL" id="TCZ53623.1"/>
    </source>
</evidence>
<comment type="caution">
    <text evidence="3">The sequence shown here is derived from an EMBL/GenBank/DDBJ whole genome shotgun (WGS) entry which is preliminary data.</text>
</comment>
<dbReference type="GO" id="GO:0005524">
    <property type="term" value="F:ATP binding"/>
    <property type="evidence" value="ECO:0007669"/>
    <property type="project" value="UniProtKB-KW"/>
</dbReference>
<reference evidence="3 4" key="1">
    <citation type="submission" date="2019-03" db="EMBL/GenBank/DDBJ databases">
        <title>Paracraurococcus aquatilis NE82 genome sequence.</title>
        <authorList>
            <person name="Zhao Y."/>
            <person name="Du Z."/>
        </authorList>
    </citation>
    <scope>NUCLEOTIDE SEQUENCE [LARGE SCALE GENOMIC DNA]</scope>
    <source>
        <strain evidence="3 4">NE82</strain>
    </source>
</reference>
<dbReference type="Proteomes" id="UP000295023">
    <property type="component" value="Unassembled WGS sequence"/>
</dbReference>
<dbReference type="Gene3D" id="3.90.640.10">
    <property type="entry name" value="Actin, Chain A, domain 4"/>
    <property type="match status" value="2"/>
</dbReference>